<feature type="domain" description="Coenzyme Q-binding protein COQ10 START" evidence="2">
    <location>
        <begin position="10"/>
        <end position="133"/>
    </location>
</feature>
<dbReference type="Proteomes" id="UP001446205">
    <property type="component" value="Unassembled WGS sequence"/>
</dbReference>
<dbReference type="CDD" id="cd07813">
    <property type="entry name" value="COQ10p_like"/>
    <property type="match status" value="1"/>
</dbReference>
<gene>
    <name evidence="3" type="ORF">WOB96_05875</name>
</gene>
<evidence type="ECO:0000256" key="1">
    <source>
        <dbReference type="ARBA" id="ARBA00008918"/>
    </source>
</evidence>
<evidence type="ECO:0000313" key="3">
    <source>
        <dbReference type="EMBL" id="MEK8089291.1"/>
    </source>
</evidence>
<comment type="similarity">
    <text evidence="1">Belongs to the ribosome association toxin RatA family.</text>
</comment>
<dbReference type="EMBL" id="JBBPCO010000004">
    <property type="protein sequence ID" value="MEK8089291.1"/>
    <property type="molecule type" value="Genomic_DNA"/>
</dbReference>
<organism evidence="3 4">
    <name type="scientific">Thermithiobacillus plumbiphilus</name>
    <dbReference type="NCBI Taxonomy" id="1729899"/>
    <lineage>
        <taxon>Bacteria</taxon>
        <taxon>Pseudomonadati</taxon>
        <taxon>Pseudomonadota</taxon>
        <taxon>Acidithiobacillia</taxon>
        <taxon>Acidithiobacillales</taxon>
        <taxon>Thermithiobacillaceae</taxon>
        <taxon>Thermithiobacillus</taxon>
    </lineage>
</organism>
<reference evidence="3 4" key="1">
    <citation type="submission" date="2024-04" db="EMBL/GenBank/DDBJ databases">
        <authorList>
            <person name="Abashina T."/>
            <person name="Shaikin A."/>
        </authorList>
    </citation>
    <scope>NUCLEOTIDE SEQUENCE [LARGE SCALE GENOMIC DNA]</scope>
    <source>
        <strain evidence="3 4">AAFK</strain>
    </source>
</reference>
<keyword evidence="4" id="KW-1185">Reference proteome</keyword>
<dbReference type="Gene3D" id="3.30.530.20">
    <property type="match status" value="1"/>
</dbReference>
<comment type="caution">
    <text evidence="3">The sequence shown here is derived from an EMBL/GenBank/DDBJ whole genome shotgun (WGS) entry which is preliminary data.</text>
</comment>
<evidence type="ECO:0000259" key="2">
    <source>
        <dbReference type="Pfam" id="PF03364"/>
    </source>
</evidence>
<dbReference type="InterPro" id="IPR044996">
    <property type="entry name" value="COQ10-like"/>
</dbReference>
<evidence type="ECO:0000313" key="4">
    <source>
        <dbReference type="Proteomes" id="UP001446205"/>
    </source>
</evidence>
<name>A0ABU9D7F1_9PROT</name>
<dbReference type="PANTHER" id="PTHR12901:SF10">
    <property type="entry name" value="COENZYME Q-BINDING PROTEIN COQ10, MITOCHONDRIAL"/>
    <property type="match status" value="1"/>
</dbReference>
<dbReference type="Pfam" id="PF03364">
    <property type="entry name" value="Polyketide_cyc"/>
    <property type="match status" value="1"/>
</dbReference>
<sequence>MFKVQKSAILPYTPAQVFALVEDIPAYPQFLPWVGGTRVISRSDDEVVAEITVAHGSLNKAFTTRNLYQRHKMVQLRLVNGPFRTLEGFWRFEPVRGGTRVSLDLQFDFASRLLGMMLGPLFRHATETMVGAFQNRARALYGQAQVPPDQIPSEA</sequence>
<dbReference type="SUPFAM" id="SSF55961">
    <property type="entry name" value="Bet v1-like"/>
    <property type="match status" value="1"/>
</dbReference>
<protein>
    <submittedName>
        <fullName evidence="3">Type II toxin-antitoxin system RatA family toxin</fullName>
    </submittedName>
</protein>
<dbReference type="RefSeq" id="WP_341370349.1">
    <property type="nucleotide sequence ID" value="NZ_JBBPCO010000004.1"/>
</dbReference>
<dbReference type="PANTHER" id="PTHR12901">
    <property type="entry name" value="SPERM PROTEIN HOMOLOG"/>
    <property type="match status" value="1"/>
</dbReference>
<proteinExistence type="inferred from homology"/>
<dbReference type="InterPro" id="IPR023393">
    <property type="entry name" value="START-like_dom_sf"/>
</dbReference>
<accession>A0ABU9D7F1</accession>
<dbReference type="InterPro" id="IPR005031">
    <property type="entry name" value="COQ10_START"/>
</dbReference>